<keyword evidence="4" id="KW-0862">Zinc</keyword>
<evidence type="ECO:0000256" key="3">
    <source>
        <dbReference type="ARBA" id="ARBA00022771"/>
    </source>
</evidence>
<feature type="domain" description="DUF659" evidence="7">
    <location>
        <begin position="257"/>
        <end position="401"/>
    </location>
</feature>
<evidence type="ECO:0000313" key="8">
    <source>
        <dbReference type="EMBL" id="OXA40321.1"/>
    </source>
</evidence>
<gene>
    <name evidence="8" type="ORF">Fcan01_24989</name>
</gene>
<feature type="compositionally biased region" description="Basic residues" evidence="6">
    <location>
        <begin position="112"/>
        <end position="123"/>
    </location>
</feature>
<keyword evidence="9" id="KW-1185">Reference proteome</keyword>
<dbReference type="GO" id="GO:0005634">
    <property type="term" value="C:nucleus"/>
    <property type="evidence" value="ECO:0007669"/>
    <property type="project" value="UniProtKB-SubCell"/>
</dbReference>
<dbReference type="STRING" id="158441.A0A226D6P1"/>
<dbReference type="OMA" id="HIVHTIS"/>
<dbReference type="SUPFAM" id="SSF53098">
    <property type="entry name" value="Ribonuclease H-like"/>
    <property type="match status" value="1"/>
</dbReference>
<dbReference type="Pfam" id="PF04937">
    <property type="entry name" value="DUF659"/>
    <property type="match status" value="1"/>
</dbReference>
<dbReference type="AlphaFoldDB" id="A0A226D6P1"/>
<feature type="region of interest" description="Disordered" evidence="6">
    <location>
        <begin position="48"/>
        <end position="128"/>
    </location>
</feature>
<feature type="compositionally biased region" description="Polar residues" evidence="6">
    <location>
        <begin position="69"/>
        <end position="88"/>
    </location>
</feature>
<dbReference type="InterPro" id="IPR012337">
    <property type="entry name" value="RNaseH-like_sf"/>
</dbReference>
<comment type="subcellular location">
    <subcellularLocation>
        <location evidence="1">Nucleus</location>
    </subcellularLocation>
</comment>
<keyword evidence="5" id="KW-0539">Nucleus</keyword>
<protein>
    <submittedName>
        <fullName evidence="8">Zinc finger BED domain-containing protein DAYSLEEPER</fullName>
    </submittedName>
</protein>
<keyword evidence="2" id="KW-0479">Metal-binding</keyword>
<dbReference type="InterPro" id="IPR007021">
    <property type="entry name" value="DUF659"/>
</dbReference>
<dbReference type="EMBL" id="LNIX01000034">
    <property type="protein sequence ID" value="OXA40321.1"/>
    <property type="molecule type" value="Genomic_DNA"/>
</dbReference>
<dbReference type="PANTHER" id="PTHR46481:SF10">
    <property type="entry name" value="ZINC FINGER BED DOMAIN-CONTAINING PROTEIN 39"/>
    <property type="match status" value="1"/>
</dbReference>
<reference evidence="8 9" key="1">
    <citation type="submission" date="2015-12" db="EMBL/GenBank/DDBJ databases">
        <title>The genome of Folsomia candida.</title>
        <authorList>
            <person name="Faddeeva A."/>
            <person name="Derks M.F."/>
            <person name="Anvar Y."/>
            <person name="Smit S."/>
            <person name="Van Straalen N."/>
            <person name="Roelofs D."/>
        </authorList>
    </citation>
    <scope>NUCLEOTIDE SEQUENCE [LARGE SCALE GENOMIC DNA]</scope>
    <source>
        <strain evidence="8 9">VU population</strain>
        <tissue evidence="8">Whole body</tissue>
    </source>
</reference>
<dbReference type="OrthoDB" id="4951847at2759"/>
<proteinExistence type="predicted"/>
<accession>A0A226D6P1</accession>
<dbReference type="Proteomes" id="UP000198287">
    <property type="component" value="Unassembled WGS sequence"/>
</dbReference>
<evidence type="ECO:0000259" key="7">
    <source>
        <dbReference type="Pfam" id="PF04937"/>
    </source>
</evidence>
<comment type="caution">
    <text evidence="8">The sequence shown here is derived from an EMBL/GenBank/DDBJ whole genome shotgun (WGS) entry which is preliminary data.</text>
</comment>
<dbReference type="GO" id="GO:0008270">
    <property type="term" value="F:zinc ion binding"/>
    <property type="evidence" value="ECO:0007669"/>
    <property type="project" value="UniProtKB-KW"/>
</dbReference>
<evidence type="ECO:0000256" key="6">
    <source>
        <dbReference type="SAM" id="MobiDB-lite"/>
    </source>
</evidence>
<evidence type="ECO:0000256" key="1">
    <source>
        <dbReference type="ARBA" id="ARBA00004123"/>
    </source>
</evidence>
<evidence type="ECO:0000256" key="2">
    <source>
        <dbReference type="ARBA" id="ARBA00022723"/>
    </source>
</evidence>
<evidence type="ECO:0000256" key="4">
    <source>
        <dbReference type="ARBA" id="ARBA00022833"/>
    </source>
</evidence>
<evidence type="ECO:0000313" key="9">
    <source>
        <dbReference type="Proteomes" id="UP000198287"/>
    </source>
</evidence>
<dbReference type="InterPro" id="IPR052035">
    <property type="entry name" value="ZnF_BED_domain_contain"/>
</dbReference>
<keyword evidence="3" id="KW-0863">Zinc-finger</keyword>
<feature type="compositionally biased region" description="Polar residues" evidence="6">
    <location>
        <begin position="50"/>
        <end position="62"/>
    </location>
</feature>
<organism evidence="8 9">
    <name type="scientific">Folsomia candida</name>
    <name type="common">Springtail</name>
    <dbReference type="NCBI Taxonomy" id="158441"/>
    <lineage>
        <taxon>Eukaryota</taxon>
        <taxon>Metazoa</taxon>
        <taxon>Ecdysozoa</taxon>
        <taxon>Arthropoda</taxon>
        <taxon>Hexapoda</taxon>
        <taxon>Collembola</taxon>
        <taxon>Entomobryomorpha</taxon>
        <taxon>Isotomoidea</taxon>
        <taxon>Isotomidae</taxon>
        <taxon>Proisotominae</taxon>
        <taxon>Folsomia</taxon>
    </lineage>
</organism>
<dbReference type="PANTHER" id="PTHR46481">
    <property type="entry name" value="ZINC FINGER BED DOMAIN-CONTAINING PROTEIN 4"/>
    <property type="match status" value="1"/>
</dbReference>
<evidence type="ECO:0000256" key="5">
    <source>
        <dbReference type="ARBA" id="ARBA00023242"/>
    </source>
</evidence>
<name>A0A226D6P1_FOLCA</name>
<sequence>MAGKRAYCRKQAKSRLSPLTNSQILDELDNLTTEESTSHEPFPALVLVDSQDSSDGQASTFENGDFKISVNQDNPTTPDICDKSSTSPDDTHKDPSYEQVDDFDDIDEPKTKKPKPGTKGRGGRPKEDKIWDSFLITKSGQKRSATCKDCGEKFGWDKVERLRTHVSICHMKSPSKKTFLTPSVANTSQRDIQVIAVKQTNSQTSLPQLFRGLEKFKDKMDTQISKAFFACNIPFSVIEHPEVIKALRMLNPSYKPPSSKTLGGPLLDKVYNEIVSTAKEKAQSKFATLMQDGWSGLKQAPVISHCINVEGRDSIFVNAISTTNEVKDAEYCANLAKDAIEEAEEKFGCEIGAVVTDNCTTMNSMRSILSANSDLSTYGCHTHWVNLVGKEIAGNDIMDKVKAVQRFFRDFTFPRETLRKLGGLQTVLPNETRWNTQYSCLENFAKNHTIYLDTAKDVKAKTPPEISDILTDLYFYQRVTDLMKKMAPVTCAITKLQHEKANVSYAVRHWVKISKNCGLSDIPNCKFEERMDKALPPVVCAAYLLDPYYRGNILVLN</sequence>